<dbReference type="GO" id="GO:0009279">
    <property type="term" value="C:cell outer membrane"/>
    <property type="evidence" value="ECO:0007669"/>
    <property type="project" value="InterPro"/>
</dbReference>
<evidence type="ECO:0000313" key="1">
    <source>
        <dbReference type="EMBL" id="RQM36972.1"/>
    </source>
</evidence>
<dbReference type="Gene3D" id="2.40.230.20">
    <property type="entry name" value="Nucleoside-specific channel-forming protein, Tsx-like"/>
    <property type="match status" value="1"/>
</dbReference>
<proteinExistence type="predicted"/>
<protein>
    <recommendedName>
        <fullName evidence="3">Nucleoside-specific outer membrane channel protein Tsx</fullName>
    </recommendedName>
</protein>
<dbReference type="RefSeq" id="WP_124234300.1">
    <property type="nucleotide sequence ID" value="NZ_RHHM01000015.1"/>
</dbReference>
<sequence>MCILAGLPAFNIAAQPFLKFQSLDSSLYAFGGNKVDPSKTLSPVVEAWGDYSIGDMYVYGIWQRSLQGDYVGSTSTYYYKAVPRLSLSRNINKDISYGVFKDASAALWISRSKGEGFSYYPGLALDWQIPGFSWLRTIYYYEHNYHKGWDDRRLHIDYGYPFHTTMGDFRIVGTFDMTSGQGNNPVMIDFKPELHYDLGQALGYPSGHLWLGAVIEPIKNKYKIEDSSYYHSNQFSYGIMVRYSFSFFPD</sequence>
<organism evidence="1 2">
    <name type="scientific">Erwinia psidii</name>
    <dbReference type="NCBI Taxonomy" id="69224"/>
    <lineage>
        <taxon>Bacteria</taxon>
        <taxon>Pseudomonadati</taxon>
        <taxon>Pseudomonadota</taxon>
        <taxon>Gammaproteobacteria</taxon>
        <taxon>Enterobacterales</taxon>
        <taxon>Erwiniaceae</taxon>
        <taxon>Erwinia</taxon>
    </lineage>
</organism>
<gene>
    <name evidence="1" type="ORF">EB241_17490</name>
</gene>
<dbReference type="OrthoDB" id="104801at2"/>
<accession>A0A3N6TP23</accession>
<dbReference type="InterPro" id="IPR036777">
    <property type="entry name" value="Channel_Tsx-like_sf"/>
</dbReference>
<name>A0A3N6TP23_9GAMM</name>
<evidence type="ECO:0000313" key="2">
    <source>
        <dbReference type="Proteomes" id="UP000279457"/>
    </source>
</evidence>
<dbReference type="EMBL" id="RHHM01000015">
    <property type="protein sequence ID" value="RQM36972.1"/>
    <property type="molecule type" value="Genomic_DNA"/>
</dbReference>
<comment type="caution">
    <text evidence="1">The sequence shown here is derived from an EMBL/GenBank/DDBJ whole genome shotgun (WGS) entry which is preliminary data.</text>
</comment>
<evidence type="ECO:0008006" key="3">
    <source>
        <dbReference type="Google" id="ProtNLM"/>
    </source>
</evidence>
<dbReference type="Proteomes" id="UP000279457">
    <property type="component" value="Unassembled WGS sequence"/>
</dbReference>
<dbReference type="SUPFAM" id="SSF111364">
    <property type="entry name" value="Tsx-like channel"/>
    <property type="match status" value="1"/>
</dbReference>
<reference evidence="1 2" key="1">
    <citation type="submission" date="2018-10" db="EMBL/GenBank/DDBJ databases">
        <title>Draft genome sequence for the type isolate of Erwinia psidii, agent causal of bacterial blight in guava (Psidium guajava) and wilt and die-back of Eucalyptus spp.</title>
        <authorList>
            <person name="Hermenegildo P.S."/>
            <person name="Santos S.A."/>
            <person name="Guimaraes L.M.S."/>
            <person name="Vidigal P.M.P."/>
            <person name="Pereira I.C."/>
            <person name="Badel J.L."/>
            <person name="Alfenas-Zerbini P."/>
            <person name="Ferreira M.A.S.V."/>
            <person name="Alfenas A.C."/>
        </authorList>
    </citation>
    <scope>NUCLEOTIDE SEQUENCE [LARGE SCALE GENOMIC DNA]</scope>
    <source>
        <strain evidence="1 2">IBSBF 435</strain>
    </source>
</reference>
<keyword evidence="2" id="KW-1185">Reference proteome</keyword>
<dbReference type="AlphaFoldDB" id="A0A3N6TP23"/>